<dbReference type="InterPro" id="IPR025558">
    <property type="entry name" value="DUF4283"/>
</dbReference>
<sequence length="275" mass="31248">MNILENLQFAVVGKFSYGAPDINELRELIPKQCGISGGCHIGYLRHRHILMRFDRREDFIKILSKNSYYIIAKDGYAYQMRPFIYDANFKASEETTKVTAWISFPDLLPTFFVKEMLFSLAAVVGKPLQLDLAIINKTCPSCARVKVQMDLLDAKPERGHDYMPEHILNIKDKEEGEIIEGSNNEDRVVSVKSPHSNAGGKTEVMVETMRGVKEEEGSYQKQVQIVENLIPLQIMDPKEEWYQSHPQGHLMESDVEEKYLIMAGVSSKIGCSNLA</sequence>
<feature type="domain" description="DUF4283" evidence="1">
    <location>
        <begin position="5"/>
        <end position="91"/>
    </location>
</feature>
<name>A0A9J5Y6G5_SOLCO</name>
<dbReference type="EMBL" id="JACXVP010000007">
    <property type="protein sequence ID" value="KAG5596275.1"/>
    <property type="molecule type" value="Genomic_DNA"/>
</dbReference>
<dbReference type="OrthoDB" id="851886at2759"/>
<proteinExistence type="predicted"/>
<organism evidence="2 3">
    <name type="scientific">Solanum commersonii</name>
    <name type="common">Commerson's wild potato</name>
    <name type="synonym">Commerson's nightshade</name>
    <dbReference type="NCBI Taxonomy" id="4109"/>
    <lineage>
        <taxon>Eukaryota</taxon>
        <taxon>Viridiplantae</taxon>
        <taxon>Streptophyta</taxon>
        <taxon>Embryophyta</taxon>
        <taxon>Tracheophyta</taxon>
        <taxon>Spermatophyta</taxon>
        <taxon>Magnoliopsida</taxon>
        <taxon>eudicotyledons</taxon>
        <taxon>Gunneridae</taxon>
        <taxon>Pentapetalae</taxon>
        <taxon>asterids</taxon>
        <taxon>lamiids</taxon>
        <taxon>Solanales</taxon>
        <taxon>Solanaceae</taxon>
        <taxon>Solanoideae</taxon>
        <taxon>Solaneae</taxon>
        <taxon>Solanum</taxon>
    </lineage>
</organism>
<accession>A0A9J5Y6G5</accession>
<reference evidence="2 3" key="1">
    <citation type="submission" date="2020-09" db="EMBL/GenBank/DDBJ databases">
        <title>De no assembly of potato wild relative species, Solanum commersonii.</title>
        <authorList>
            <person name="Cho K."/>
        </authorList>
    </citation>
    <scope>NUCLEOTIDE SEQUENCE [LARGE SCALE GENOMIC DNA]</scope>
    <source>
        <strain evidence="2">LZ3.2</strain>
        <tissue evidence="2">Leaf</tissue>
    </source>
</reference>
<protein>
    <recommendedName>
        <fullName evidence="1">DUF4283 domain-containing protein</fullName>
    </recommendedName>
</protein>
<keyword evidence="3" id="KW-1185">Reference proteome</keyword>
<comment type="caution">
    <text evidence="2">The sequence shown here is derived from an EMBL/GenBank/DDBJ whole genome shotgun (WGS) entry which is preliminary data.</text>
</comment>
<dbReference type="PANTHER" id="PTHR31286">
    <property type="entry name" value="GLYCINE-RICH CELL WALL STRUCTURAL PROTEIN 1.8-LIKE"/>
    <property type="match status" value="1"/>
</dbReference>
<dbReference type="Proteomes" id="UP000824120">
    <property type="component" value="Chromosome 7"/>
</dbReference>
<evidence type="ECO:0000259" key="1">
    <source>
        <dbReference type="Pfam" id="PF14111"/>
    </source>
</evidence>
<dbReference type="AlphaFoldDB" id="A0A9J5Y6G5"/>
<dbReference type="PANTHER" id="PTHR31286:SF79">
    <property type="entry name" value="N-6 ADENINE-SPECIFIC DNA METHYLASE"/>
    <property type="match status" value="1"/>
</dbReference>
<dbReference type="Pfam" id="PF14111">
    <property type="entry name" value="DUF4283"/>
    <property type="match status" value="1"/>
</dbReference>
<gene>
    <name evidence="2" type="ORF">H5410_037507</name>
</gene>
<evidence type="ECO:0000313" key="3">
    <source>
        <dbReference type="Proteomes" id="UP000824120"/>
    </source>
</evidence>
<evidence type="ECO:0000313" key="2">
    <source>
        <dbReference type="EMBL" id="KAG5596275.1"/>
    </source>
</evidence>
<dbReference type="InterPro" id="IPR040256">
    <property type="entry name" value="At4g02000-like"/>
</dbReference>